<dbReference type="RefSeq" id="WP_013875279.1">
    <property type="nucleotide sequence ID" value="NC_015656.1"/>
</dbReference>
<dbReference type="KEGG" id="fsy:FsymDg_4137"/>
<dbReference type="Proteomes" id="UP000001549">
    <property type="component" value="Chromosome"/>
</dbReference>
<keyword evidence="2" id="KW-0472">Membrane</keyword>
<dbReference type="AlphaFoldDB" id="F8AWW4"/>
<feature type="region of interest" description="Disordered" evidence="1">
    <location>
        <begin position="54"/>
        <end position="130"/>
    </location>
</feature>
<evidence type="ECO:0000256" key="2">
    <source>
        <dbReference type="SAM" id="Phobius"/>
    </source>
</evidence>
<accession>F8AWW4</accession>
<keyword evidence="2" id="KW-1133">Transmembrane helix</keyword>
<feature type="transmembrane region" description="Helical" evidence="2">
    <location>
        <begin position="145"/>
        <end position="169"/>
    </location>
</feature>
<feature type="compositionally biased region" description="Low complexity" evidence="1">
    <location>
        <begin position="378"/>
        <end position="395"/>
    </location>
</feature>
<feature type="compositionally biased region" description="Low complexity" evidence="1">
    <location>
        <begin position="251"/>
        <end position="263"/>
    </location>
</feature>
<dbReference type="STRING" id="656024.FsymDg_4137"/>
<keyword evidence="4" id="KW-1185">Reference proteome</keyword>
<dbReference type="EMBL" id="CP002801">
    <property type="protein sequence ID" value="AEH11408.1"/>
    <property type="molecule type" value="Genomic_DNA"/>
</dbReference>
<evidence type="ECO:0000256" key="1">
    <source>
        <dbReference type="SAM" id="MobiDB-lite"/>
    </source>
</evidence>
<feature type="region of interest" description="Disordered" evidence="1">
    <location>
        <begin position="318"/>
        <end position="339"/>
    </location>
</feature>
<evidence type="ECO:0000313" key="3">
    <source>
        <dbReference type="EMBL" id="AEH11408.1"/>
    </source>
</evidence>
<reference evidence="3 4" key="1">
    <citation type="submission" date="2011-05" db="EMBL/GenBank/DDBJ databases">
        <title>Complete sequence of chromosome of Frankia symbiont of Datisca glomerata.</title>
        <authorList>
            <consortium name="US DOE Joint Genome Institute"/>
            <person name="Lucas S."/>
            <person name="Han J."/>
            <person name="Lapidus A."/>
            <person name="Cheng J.-F."/>
            <person name="Goodwin L."/>
            <person name="Pitluck S."/>
            <person name="Peters L."/>
            <person name="Mikhailova N."/>
            <person name="Chertkov O."/>
            <person name="Teshima H."/>
            <person name="Han C."/>
            <person name="Tapia R."/>
            <person name="Land M."/>
            <person name="Hauser L."/>
            <person name="Kyrpides N."/>
            <person name="Ivanova N."/>
            <person name="Pagani I."/>
            <person name="Berry A."/>
            <person name="Pawlowski K."/>
            <person name="Persson T."/>
            <person name="Vanden Heuvel B."/>
            <person name="Benson D."/>
            <person name="Woyke T."/>
        </authorList>
    </citation>
    <scope>NUCLEOTIDE SEQUENCE [LARGE SCALE GENOMIC DNA]</scope>
    <source>
        <strain evidence="4">4085684</strain>
    </source>
</reference>
<gene>
    <name evidence="3" type="ordered locus">FsymDg_4137</name>
</gene>
<organism evidence="3 4">
    <name type="scientific">Candidatus Protofrankia datiscae</name>
    <dbReference type="NCBI Taxonomy" id="2716812"/>
    <lineage>
        <taxon>Bacteria</taxon>
        <taxon>Bacillati</taxon>
        <taxon>Actinomycetota</taxon>
        <taxon>Actinomycetes</taxon>
        <taxon>Frankiales</taxon>
        <taxon>Frankiaceae</taxon>
        <taxon>Protofrankia</taxon>
    </lineage>
</organism>
<feature type="transmembrane region" description="Helical" evidence="2">
    <location>
        <begin position="6"/>
        <end position="22"/>
    </location>
</feature>
<feature type="region of interest" description="Disordered" evidence="1">
    <location>
        <begin position="226"/>
        <end position="264"/>
    </location>
</feature>
<protein>
    <submittedName>
        <fullName evidence="3">Uncharacterized protein</fullName>
    </submittedName>
</protein>
<sequence>MSALIWLAIVAVWGFVLIPMWVRHHDSTLEQRSAERFTTAMRVLSRRGASRLDREFAMRPAASSGPGDDDPDDGEPIRMAEQARPPTSVRPPMSARVTHGPGGSPGGQWRGVPVARPPASPTRPHAAAGTNTDRRALIRLRRRRLFVLLAVIPVTALLAGLLGGVWIAIQLLADAAVVGYVAHLRRTAQAERRLRASRFALDRRIAAERAVRYGYRLPGPGAAGTGLGGDAGGSAAGPWASGSEPFRLSDPAAGPHGAPAGRGVSEDDLAVANAQTVDLSRVAAAAARTTAVGGFPRGQVLEGTVIDGTAVDRSTVDRSVVDGPAAGGTAHGQAADDPARRWTATAQVAAADAASDPEYAHAGPDDVEFAVEAAGNADADGSADAAEADGAQDPGQTPGSAAGCPAGCPDSRPSEHLQAGPGAGQPTGDTWRADRWPDSDIGTRLAAARVGQRRSERGRRTVAQACGRELTG</sequence>
<keyword evidence="2" id="KW-0812">Transmembrane</keyword>
<feature type="compositionally biased region" description="Gly residues" evidence="1">
    <location>
        <begin position="100"/>
        <end position="109"/>
    </location>
</feature>
<dbReference type="eggNOG" id="ENOG5033M63">
    <property type="taxonomic scope" value="Bacteria"/>
</dbReference>
<name>F8AWW4_9ACTN</name>
<proteinExistence type="predicted"/>
<feature type="compositionally biased region" description="Gly residues" evidence="1">
    <location>
        <begin position="226"/>
        <end position="235"/>
    </location>
</feature>
<feature type="region of interest" description="Disordered" evidence="1">
    <location>
        <begin position="378"/>
        <end position="472"/>
    </location>
</feature>
<evidence type="ECO:0000313" key="4">
    <source>
        <dbReference type="Proteomes" id="UP000001549"/>
    </source>
</evidence>
<dbReference type="HOGENOM" id="CLU_578415_0_0_11"/>